<name>A0A558DQR1_9GAMM</name>
<protein>
    <submittedName>
        <fullName evidence="1">Uncharacterized protein</fullName>
    </submittedName>
</protein>
<dbReference type="Proteomes" id="UP000316649">
    <property type="component" value="Unassembled WGS sequence"/>
</dbReference>
<evidence type="ECO:0000313" key="1">
    <source>
        <dbReference type="EMBL" id="TVO73416.1"/>
    </source>
</evidence>
<gene>
    <name evidence="1" type="ORF">FHP88_11025</name>
</gene>
<sequence>MSTSTQATPETTTSGLCDEILKRLGWINSMALQVGSESFAGWSDEVPDDYAAALANYAKEAEAMTGQVHQAVLKGAKNG</sequence>
<keyword evidence="2" id="KW-1185">Reference proteome</keyword>
<dbReference type="RefSeq" id="WP_144359138.1">
    <property type="nucleotide sequence ID" value="NZ_VMNH01000013.1"/>
</dbReference>
<proteinExistence type="predicted"/>
<organism evidence="1 2">
    <name type="scientific">Sedimenticola selenatireducens</name>
    <dbReference type="NCBI Taxonomy" id="191960"/>
    <lineage>
        <taxon>Bacteria</taxon>
        <taxon>Pseudomonadati</taxon>
        <taxon>Pseudomonadota</taxon>
        <taxon>Gammaproteobacteria</taxon>
        <taxon>Chromatiales</taxon>
        <taxon>Sedimenticolaceae</taxon>
        <taxon>Sedimenticola</taxon>
    </lineage>
</organism>
<comment type="caution">
    <text evidence="1">The sequence shown here is derived from an EMBL/GenBank/DDBJ whole genome shotgun (WGS) entry which is preliminary data.</text>
</comment>
<accession>A0A558DQR1</accession>
<dbReference type="AlphaFoldDB" id="A0A558DQR1"/>
<reference evidence="1 2" key="1">
    <citation type="submission" date="2019-07" db="EMBL/GenBank/DDBJ databases">
        <title>The pathways for chlorine oxyanion respiration interact through the shared metabolite chlorate.</title>
        <authorList>
            <person name="Barnum T.P."/>
            <person name="Cheng Y."/>
            <person name="Hill K.A."/>
            <person name="Lucas L.N."/>
            <person name="Carlson H.K."/>
            <person name="Coates J.D."/>
        </authorList>
    </citation>
    <scope>NUCLEOTIDE SEQUENCE [LARGE SCALE GENOMIC DNA]</scope>
    <source>
        <strain evidence="1 2">BK-1</strain>
    </source>
</reference>
<dbReference type="EMBL" id="VMNH01000013">
    <property type="protein sequence ID" value="TVO73416.1"/>
    <property type="molecule type" value="Genomic_DNA"/>
</dbReference>
<evidence type="ECO:0000313" key="2">
    <source>
        <dbReference type="Proteomes" id="UP000316649"/>
    </source>
</evidence>